<name>A0A0H5QRW2_9EUKA</name>
<proteinExistence type="predicted"/>
<protein>
    <submittedName>
        <fullName evidence="1">Uncharacterized protein</fullName>
    </submittedName>
</protein>
<accession>A0A0H5QRW2</accession>
<dbReference type="AlphaFoldDB" id="A0A0H5QRW2"/>
<evidence type="ECO:0000313" key="1">
    <source>
        <dbReference type="EMBL" id="CRZ04372.1"/>
    </source>
</evidence>
<dbReference type="EMBL" id="HACM01003930">
    <property type="protein sequence ID" value="CRZ04372.1"/>
    <property type="molecule type" value="Transcribed_RNA"/>
</dbReference>
<reference evidence="1" key="1">
    <citation type="submission" date="2015-04" db="EMBL/GenBank/DDBJ databases">
        <title>The genome sequence of the plant pathogenic Rhizarian Plasmodiophora brassicae reveals insights in its biotrophic life cycle and the origin of chitin synthesis.</title>
        <authorList>
            <person name="Schwelm A."/>
            <person name="Fogelqvist J."/>
            <person name="Knaust A."/>
            <person name="Julke S."/>
            <person name="Lilja T."/>
            <person name="Dhandapani V."/>
            <person name="Bonilla-Rosso G."/>
            <person name="Karlsson M."/>
            <person name="Shevchenko A."/>
            <person name="Choi S.R."/>
            <person name="Kim H.G."/>
            <person name="Park J.Y."/>
            <person name="Lim Y.P."/>
            <person name="Ludwig-Muller J."/>
            <person name="Dixelius C."/>
        </authorList>
    </citation>
    <scope>NUCLEOTIDE SEQUENCE</scope>
    <source>
        <tissue evidence="1">Potato root galls</tissue>
    </source>
</reference>
<sequence>MSYLLVNPKHYIHEKTSVRMAVPSQWSSSKPVKSPTPSDIFSSLEHPNRASVLKTLQSKNTAWEILKILAVTKIYQTFKLTPGRFSSDARTSPKEAPSKYTFEKRFISSCIFSGTFRVLSRLIESKP</sequence>
<organism evidence="1">
    <name type="scientific">Spongospora subterranea</name>
    <dbReference type="NCBI Taxonomy" id="70186"/>
    <lineage>
        <taxon>Eukaryota</taxon>
        <taxon>Sar</taxon>
        <taxon>Rhizaria</taxon>
        <taxon>Endomyxa</taxon>
        <taxon>Phytomyxea</taxon>
        <taxon>Plasmodiophorida</taxon>
        <taxon>Plasmodiophoridae</taxon>
        <taxon>Spongospora</taxon>
    </lineage>
</organism>